<dbReference type="InterPro" id="IPR050865">
    <property type="entry name" value="BEACH_Domain"/>
</dbReference>
<proteinExistence type="predicted"/>
<dbReference type="InterPro" id="IPR015943">
    <property type="entry name" value="WD40/YVTN_repeat-like_dom_sf"/>
</dbReference>
<dbReference type="CDD" id="cd06071">
    <property type="entry name" value="Beach"/>
    <property type="match status" value="1"/>
</dbReference>
<dbReference type="InterPro" id="IPR036322">
    <property type="entry name" value="WD40_repeat_dom_sf"/>
</dbReference>
<keyword evidence="3" id="KW-1185">Reference proteome</keyword>
<dbReference type="Gene3D" id="1.10.1540.10">
    <property type="entry name" value="BEACH domain"/>
    <property type="match status" value="1"/>
</dbReference>
<reference evidence="2" key="1">
    <citation type="journal article" date="2023" name="Nat. Microbiol.">
        <title>Babesia duncani multi-omics identifies virulence factors and drug targets.</title>
        <authorList>
            <person name="Singh P."/>
            <person name="Lonardi S."/>
            <person name="Liang Q."/>
            <person name="Vydyam P."/>
            <person name="Khabirova E."/>
            <person name="Fang T."/>
            <person name="Gihaz S."/>
            <person name="Thekkiniath J."/>
            <person name="Munshi M."/>
            <person name="Abel S."/>
            <person name="Ciampossin L."/>
            <person name="Batugedara G."/>
            <person name="Gupta M."/>
            <person name="Lu X.M."/>
            <person name="Lenz T."/>
            <person name="Chakravarty S."/>
            <person name="Cornillot E."/>
            <person name="Hu Y."/>
            <person name="Ma W."/>
            <person name="Gonzalez L.M."/>
            <person name="Sanchez S."/>
            <person name="Estrada K."/>
            <person name="Sanchez-Flores A."/>
            <person name="Montero E."/>
            <person name="Harb O.S."/>
            <person name="Le Roch K.G."/>
            <person name="Mamoun C.B."/>
        </authorList>
    </citation>
    <scope>NUCLEOTIDE SEQUENCE</scope>
    <source>
        <strain evidence="2">WA1</strain>
    </source>
</reference>
<dbReference type="InterPro" id="IPR000409">
    <property type="entry name" value="BEACH_dom"/>
</dbReference>
<organism evidence="2 3">
    <name type="scientific">Babesia duncani</name>
    <dbReference type="NCBI Taxonomy" id="323732"/>
    <lineage>
        <taxon>Eukaryota</taxon>
        <taxon>Sar</taxon>
        <taxon>Alveolata</taxon>
        <taxon>Apicomplexa</taxon>
        <taxon>Aconoidasida</taxon>
        <taxon>Piroplasmida</taxon>
        <taxon>Babesiidae</taxon>
        <taxon>Babesia</taxon>
    </lineage>
</organism>
<dbReference type="AlphaFoldDB" id="A0AAD9UNZ9"/>
<dbReference type="SUPFAM" id="SSF81837">
    <property type="entry name" value="BEACH domain"/>
    <property type="match status" value="1"/>
</dbReference>
<dbReference type="Pfam" id="PF02138">
    <property type="entry name" value="Beach"/>
    <property type="match status" value="2"/>
</dbReference>
<dbReference type="InterPro" id="IPR057496">
    <property type="entry name" value="FAN-like_PH"/>
</dbReference>
<dbReference type="InterPro" id="IPR036372">
    <property type="entry name" value="BEACH_dom_sf"/>
</dbReference>
<dbReference type="KEGG" id="bdw:94337122"/>
<comment type="caution">
    <text evidence="2">The sequence shown here is derived from an EMBL/GenBank/DDBJ whole genome shotgun (WGS) entry which is preliminary data.</text>
</comment>
<evidence type="ECO:0000259" key="1">
    <source>
        <dbReference type="PROSITE" id="PS50197"/>
    </source>
</evidence>
<sequence length="1067" mass="119230">MLSIVRSFDLVLLEEDEHYVSDSACSILSKFPCETHQSDWCEYLDFLSEHDQSPNTCKFVISTQIKTAIQKGRIRIGTKSLIFEPDALDSCILKLHFQHITCIYDCMNVKNGVFVSCKQVKAIPSAIYNGKTRFVSAYDVHSVKNVSIVLNASGLITSGKCKITLPSYCFVFVFGNETVQKQQLKEFRNLWECFKSNVHVDYTLGNFNGFSPTLICNREKILLGCKGAAEARDIFCWRLKRMVRHGGFAALSDRAVYFQPCPNFSRKLCKRIPLDNILHVFRRDSGLINNGEYVTALEIISLPSRAFDSSATASRKMYRCLYIEFKRAQDREHFATALKGMIPRAFYALESRTFRREMTHLWRRGLIPNFQYLDFLNCIAGRSRYDLSRYPVFPWVISDYTSSSLDLANPRVYRDLSKPAGALNPERLQVLKNRMSGLKLADTDVLNVSTFGKNADFCECNITEGMEKACNKCLFNAWNRGYYLYGCHYSTPALIVFFLIRCFPECQLRLYGGKFDVAARTFKNVAETFSNVLHGHSSFFELIPEFYEGSDVFLRNCLNITTQDGRLGDVELPPWANNSSCQFLKMMRMALESEHVSKNLPSWIDLIFGYKQAGIESIRNDNVFHPLSYLGSVHAGKLPQSKAIQFLQSTMDPKAISVQVGEFGQAPIILFDAPHPSRLRNFVYKAETGSNNPWFIYLEQHPELIASTDQNITDFKLPRTISQHSDASHLRKLMDSAASIKTELLKPSIGPTTNIGFCCRNVAYTTTARGTCEFYILQKQNDPVSLCIGKEAQTCAAVAGQALLVGSASGILTICNLGNIFEWFSTPLNDLSNARAAGVDSGIHMYRTGIHIDTITCLDYLDGILTSGGIDETVKQFTLDDGAVKMVGCYSDLNSPLADVCGTHDLLLCAGQDGTLVLYDTRAPKTSIWSVQLDSKRSILSCYMSNLYIQVLQCSETPIVYWDVRMLNSITASGGFKRQLNIPNFAITGAACDRGNIVALCGSIRGDVGDKYALHLVDLCSGKWDAGLTLEMPEPSLVAVDTFGSGYGALVANSRGSLQAIVENARQ</sequence>
<dbReference type="EMBL" id="JALLKP010000003">
    <property type="protein sequence ID" value="KAK2196225.1"/>
    <property type="molecule type" value="Genomic_DNA"/>
</dbReference>
<dbReference type="Proteomes" id="UP001214638">
    <property type="component" value="Unassembled WGS sequence"/>
</dbReference>
<gene>
    <name evidence="2" type="ORF">BdWA1_002825</name>
</gene>
<protein>
    <submittedName>
        <fullName evidence="2">Bifunctional BEACH domain/BEACH domain superfamily/WD40-repeat-containing domain superfamily/WD40-YVTN repeat-like-containing domain superfamily</fullName>
    </submittedName>
</protein>
<dbReference type="Pfam" id="PF25400">
    <property type="entry name" value="PH_FAN"/>
    <property type="match status" value="1"/>
</dbReference>
<accession>A0AAD9UNZ9</accession>
<dbReference type="GeneID" id="94337122"/>
<name>A0AAD9UNZ9_9APIC</name>
<dbReference type="Gene3D" id="2.130.10.10">
    <property type="entry name" value="YVTN repeat-like/Quinoprotein amine dehydrogenase"/>
    <property type="match status" value="1"/>
</dbReference>
<evidence type="ECO:0000313" key="3">
    <source>
        <dbReference type="Proteomes" id="UP001214638"/>
    </source>
</evidence>
<feature type="domain" description="BEACH" evidence="1">
    <location>
        <begin position="347"/>
        <end position="678"/>
    </location>
</feature>
<dbReference type="PANTHER" id="PTHR13743:SF123">
    <property type="entry name" value="PROTEIN FAN"/>
    <property type="match status" value="1"/>
</dbReference>
<dbReference type="SMART" id="SM01026">
    <property type="entry name" value="Beach"/>
    <property type="match status" value="1"/>
</dbReference>
<dbReference type="PANTHER" id="PTHR13743">
    <property type="entry name" value="BEIGE/BEACH-RELATED"/>
    <property type="match status" value="1"/>
</dbReference>
<dbReference type="SUPFAM" id="SSF50978">
    <property type="entry name" value="WD40 repeat-like"/>
    <property type="match status" value="1"/>
</dbReference>
<evidence type="ECO:0000313" key="2">
    <source>
        <dbReference type="EMBL" id="KAK2196225.1"/>
    </source>
</evidence>
<dbReference type="PROSITE" id="PS50197">
    <property type="entry name" value="BEACH"/>
    <property type="match status" value="1"/>
</dbReference>
<dbReference type="RefSeq" id="XP_067803067.1">
    <property type="nucleotide sequence ID" value="XM_067947845.1"/>
</dbReference>